<dbReference type="OrthoDB" id="9796594at2"/>
<dbReference type="AlphaFoldDB" id="M7NTT3"/>
<name>M7NTT3_9BACT</name>
<proteinExistence type="predicted"/>
<keyword evidence="2" id="KW-0812">Transmembrane</keyword>
<dbReference type="Gene3D" id="3.60.10.10">
    <property type="entry name" value="Endonuclease/exonuclease/phosphatase"/>
    <property type="match status" value="1"/>
</dbReference>
<feature type="transmembrane region" description="Helical" evidence="2">
    <location>
        <begin position="35"/>
        <end position="55"/>
    </location>
</feature>
<dbReference type="InterPro" id="IPR036691">
    <property type="entry name" value="Endo/exonu/phosph_ase_sf"/>
</dbReference>
<dbReference type="eggNOG" id="COG3021">
    <property type="taxonomic scope" value="Bacteria"/>
</dbReference>
<comment type="caution">
    <text evidence="4">The sequence shown here is derived from an EMBL/GenBank/DDBJ whole genome shotgun (WGS) entry which is preliminary data.</text>
</comment>
<dbReference type="Proteomes" id="UP000011910">
    <property type="component" value="Unassembled WGS sequence"/>
</dbReference>
<evidence type="ECO:0000259" key="3">
    <source>
        <dbReference type="Pfam" id="PF03372"/>
    </source>
</evidence>
<dbReference type="InterPro" id="IPR005135">
    <property type="entry name" value="Endo/exonuclease/phosphatase"/>
</dbReference>
<keyword evidence="5" id="KW-1185">Reference proteome</keyword>
<feature type="domain" description="Endonuclease/exonuclease/phosphatase" evidence="3">
    <location>
        <begin position="105"/>
        <end position="307"/>
    </location>
</feature>
<reference evidence="4 5" key="1">
    <citation type="journal article" date="2013" name="Genome Announc.">
        <title>Draft Genome Sequence of Cesiribacter andamanensis Strain AMV16T, Isolated from a Soil Sample from a Mud Volcano in the Andaman Islands, India.</title>
        <authorList>
            <person name="Shivaji S."/>
            <person name="Ara S."/>
            <person name="Begum Z."/>
            <person name="Srinivas T.N."/>
            <person name="Singh A."/>
            <person name="Kumar Pinnaka A."/>
        </authorList>
    </citation>
    <scope>NUCLEOTIDE SEQUENCE [LARGE SCALE GENOMIC DNA]</scope>
    <source>
        <strain evidence="4 5">AMV16</strain>
    </source>
</reference>
<feature type="transmembrane region" description="Helical" evidence="2">
    <location>
        <begin position="6"/>
        <end position="23"/>
    </location>
</feature>
<feature type="compositionally biased region" description="Polar residues" evidence="1">
    <location>
        <begin position="333"/>
        <end position="342"/>
    </location>
</feature>
<accession>M7NTT3</accession>
<gene>
    <name evidence="4" type="ORF">ADICEAN_02981</name>
</gene>
<dbReference type="GO" id="GO:0003824">
    <property type="term" value="F:catalytic activity"/>
    <property type="evidence" value="ECO:0007669"/>
    <property type="project" value="InterPro"/>
</dbReference>
<protein>
    <recommendedName>
        <fullName evidence="3">Endonuclease/exonuclease/phosphatase domain-containing protein</fullName>
    </recommendedName>
</protein>
<feature type="region of interest" description="Disordered" evidence="1">
    <location>
        <begin position="322"/>
        <end position="342"/>
    </location>
</feature>
<keyword evidence="2" id="KW-1133">Transmembrane helix</keyword>
<dbReference type="STRING" id="1279009.ADICEAN_02981"/>
<sequence length="342" mass="39772">MLTAFYIASGILFTFGILAWLNIQKWYVKIFDFGKFQFCTLIFALIVLYAVFIGRYTTTDLLVHAGLVFAFMVNFWVILPFTPLHKKELPNSTNTSETLSLLIANVRQSNRKTDRMKQFIRDNNPDILLLTEVDDYWCKELEPAVADMPYRVLQPQDNTYGMALYSKVELRNEKVNFYIEDDIPSIRCMLKINERDYINFFGLHPRPPAPWTKLLNKQAEVLLVAKLIEELEDPTIVAGDMNDVGWSKITSVFKKVSRLIDPRIGRGFYNTYNANVPFFRYPVDHLFVSDCFKLNKLDRLGHFGSDHYPMFVSLSYEPRERREVRQKKDAASQPISAKKSTV</sequence>
<evidence type="ECO:0000313" key="5">
    <source>
        <dbReference type="Proteomes" id="UP000011910"/>
    </source>
</evidence>
<evidence type="ECO:0000256" key="1">
    <source>
        <dbReference type="SAM" id="MobiDB-lite"/>
    </source>
</evidence>
<keyword evidence="2" id="KW-0472">Membrane</keyword>
<evidence type="ECO:0000256" key="2">
    <source>
        <dbReference type="SAM" id="Phobius"/>
    </source>
</evidence>
<feature type="transmembrane region" description="Helical" evidence="2">
    <location>
        <begin position="61"/>
        <end position="79"/>
    </location>
</feature>
<evidence type="ECO:0000313" key="4">
    <source>
        <dbReference type="EMBL" id="EMR01879.1"/>
    </source>
</evidence>
<dbReference type="EMBL" id="AODQ01000084">
    <property type="protein sequence ID" value="EMR01879.1"/>
    <property type="molecule type" value="Genomic_DNA"/>
</dbReference>
<dbReference type="Pfam" id="PF03372">
    <property type="entry name" value="Exo_endo_phos"/>
    <property type="match status" value="1"/>
</dbReference>
<dbReference type="RefSeq" id="WP_009196368.1">
    <property type="nucleotide sequence ID" value="NZ_AODQ01000084.1"/>
</dbReference>
<dbReference type="SUPFAM" id="SSF56219">
    <property type="entry name" value="DNase I-like"/>
    <property type="match status" value="1"/>
</dbReference>
<organism evidence="4 5">
    <name type="scientific">Cesiribacter andamanensis AMV16</name>
    <dbReference type="NCBI Taxonomy" id="1279009"/>
    <lineage>
        <taxon>Bacteria</taxon>
        <taxon>Pseudomonadati</taxon>
        <taxon>Bacteroidota</taxon>
        <taxon>Cytophagia</taxon>
        <taxon>Cytophagales</taxon>
        <taxon>Cesiribacteraceae</taxon>
        <taxon>Cesiribacter</taxon>
    </lineage>
</organism>